<dbReference type="GO" id="GO:0005737">
    <property type="term" value="C:cytoplasm"/>
    <property type="evidence" value="ECO:0007669"/>
    <property type="project" value="UniProtKB-SubCell"/>
</dbReference>
<evidence type="ECO:0000256" key="16">
    <source>
        <dbReference type="RuleBase" id="RU362096"/>
    </source>
</evidence>
<evidence type="ECO:0000256" key="14">
    <source>
        <dbReference type="PROSITE-ProRule" id="PRU00191"/>
    </source>
</evidence>
<evidence type="ECO:0000256" key="7">
    <source>
        <dbReference type="ARBA" id="ARBA00022777"/>
    </source>
</evidence>
<proteinExistence type="inferred from homology"/>
<feature type="region of interest" description="Disordered" evidence="17">
    <location>
        <begin position="1"/>
        <end position="51"/>
    </location>
</feature>
<dbReference type="EC" id="2.7.10.2" evidence="16"/>
<evidence type="ECO:0000256" key="13">
    <source>
        <dbReference type="ARBA" id="ARBA00061333"/>
    </source>
</evidence>
<dbReference type="InterPro" id="IPR035849">
    <property type="entry name" value="Fes/Fps/Fer_SH2"/>
</dbReference>
<accession>G0MFB8</accession>
<evidence type="ECO:0000313" key="20">
    <source>
        <dbReference type="EMBL" id="EGT54304.1"/>
    </source>
</evidence>
<evidence type="ECO:0000256" key="15">
    <source>
        <dbReference type="PROSITE-ProRule" id="PRU10141"/>
    </source>
</evidence>
<dbReference type="InterPro" id="IPR036860">
    <property type="entry name" value="SH2_dom_sf"/>
</dbReference>
<evidence type="ECO:0000313" key="21">
    <source>
        <dbReference type="Proteomes" id="UP000008068"/>
    </source>
</evidence>
<dbReference type="SUPFAM" id="SSF56112">
    <property type="entry name" value="Protein kinase-like (PK-like)"/>
    <property type="match status" value="1"/>
</dbReference>
<evidence type="ECO:0000256" key="11">
    <source>
        <dbReference type="ARBA" id="ARBA00023137"/>
    </source>
</evidence>
<dbReference type="PANTHER" id="PTHR24418">
    <property type="entry name" value="TYROSINE-PROTEIN KINASE"/>
    <property type="match status" value="1"/>
</dbReference>
<feature type="binding site" evidence="15">
    <location>
        <position position="219"/>
    </location>
    <ligand>
        <name>ATP</name>
        <dbReference type="ChEBI" id="CHEBI:30616"/>
    </ligand>
</feature>
<keyword evidence="3" id="KW-1003">Cell membrane</keyword>
<dbReference type="InterPro" id="IPR050198">
    <property type="entry name" value="Non-receptor_tyrosine_kinases"/>
</dbReference>
<keyword evidence="8 15" id="KW-0067">ATP-binding</keyword>
<organism evidence="21">
    <name type="scientific">Caenorhabditis brenneri</name>
    <name type="common">Nematode worm</name>
    <dbReference type="NCBI Taxonomy" id="135651"/>
    <lineage>
        <taxon>Eukaryota</taxon>
        <taxon>Metazoa</taxon>
        <taxon>Ecdysozoa</taxon>
        <taxon>Nematoda</taxon>
        <taxon>Chromadorea</taxon>
        <taxon>Rhabditida</taxon>
        <taxon>Rhabditina</taxon>
        <taxon>Rhabditomorpha</taxon>
        <taxon>Rhabditoidea</taxon>
        <taxon>Rhabditidae</taxon>
        <taxon>Peloderinae</taxon>
        <taxon>Caenorhabditis</taxon>
    </lineage>
</organism>
<comment type="subcellular location">
    <subcellularLocation>
        <location evidence="1">Cell membrane</location>
        <topology evidence="1">Peripheral membrane protein</topology>
    </subcellularLocation>
    <subcellularLocation>
        <location evidence="2">Cytoplasm</location>
    </subcellularLocation>
</comment>
<evidence type="ECO:0000259" key="19">
    <source>
        <dbReference type="PROSITE" id="PS50011"/>
    </source>
</evidence>
<dbReference type="Gene3D" id="3.30.200.20">
    <property type="entry name" value="Phosphorylase Kinase, domain 1"/>
    <property type="match status" value="1"/>
</dbReference>
<evidence type="ECO:0000256" key="17">
    <source>
        <dbReference type="SAM" id="MobiDB-lite"/>
    </source>
</evidence>
<evidence type="ECO:0000259" key="18">
    <source>
        <dbReference type="PROSITE" id="PS50001"/>
    </source>
</evidence>
<evidence type="ECO:0000256" key="9">
    <source>
        <dbReference type="ARBA" id="ARBA00022999"/>
    </source>
</evidence>
<comment type="similarity">
    <text evidence="13">Belongs to the protein kinase superfamily. Tyr protein kinase family. Fes/fps subfamily.</text>
</comment>
<evidence type="ECO:0000256" key="10">
    <source>
        <dbReference type="ARBA" id="ARBA00023136"/>
    </source>
</evidence>
<dbReference type="GO" id="GO:0004715">
    <property type="term" value="F:non-membrane spanning protein tyrosine kinase activity"/>
    <property type="evidence" value="ECO:0007669"/>
    <property type="project" value="UniProtKB-EC"/>
</dbReference>
<evidence type="ECO:0000256" key="6">
    <source>
        <dbReference type="ARBA" id="ARBA00022741"/>
    </source>
</evidence>
<dbReference type="PROSITE" id="PS00107">
    <property type="entry name" value="PROTEIN_KINASE_ATP"/>
    <property type="match status" value="1"/>
</dbReference>
<dbReference type="STRING" id="135651.G0MFB8"/>
<dbReference type="Gene3D" id="3.30.505.10">
    <property type="entry name" value="SH2 domain"/>
    <property type="match status" value="1"/>
</dbReference>
<dbReference type="PROSITE" id="PS00109">
    <property type="entry name" value="PROTEIN_KINASE_TYR"/>
    <property type="match status" value="1"/>
</dbReference>
<name>G0MFB8_CAEBE</name>
<sequence>MAISGVSCCRKSSEDEKSMRQAQTSSDGGGSSSLTKSIEDTGGSNNKSSQSLVRSHQVLKIKLKKITNWSGCSGAHLDDEPFYHGYMSREEAEKLVRTQGEFLLRKTELTKRGEVVVLSVFWDDSAHHLVVEKTNNGLHYLKEFCFENISDLVRYHHQTRTSVYKSGIKLFCWVVREEWQLYHEQINLGKKLGNGEFGEVFQGMLSVGIFTNDVEVAVKTMKGSKVTADERITFLREANLMLKLNHKYVVRLYGVATQQEPIMIVMELCSGGSLKGRIEKKEHEMSSSLKRKYCKQIAKGMRYLEKKQVIHRDLAARNVLLDKSDNCKISDFGLSLFGKLHKEQKLMKVPIRWLAPETLLKGIYSSKTDVWSFGVVMFEVFSRDYPYAEVKVLKELRRKVAHEHLRLQPPSDMPPEDTKIMEMCFEPAETRVSFDQLCKKFVYSPHLLSIPSFRYKDLTSPLPTWNGIANKLVGIGAAV</sequence>
<dbReference type="CDD" id="cd00192">
    <property type="entry name" value="PTKc"/>
    <property type="match status" value="1"/>
</dbReference>
<dbReference type="HOGENOM" id="CLU_000288_7_2_1"/>
<keyword evidence="5 16" id="KW-0808">Transferase</keyword>
<keyword evidence="4" id="KW-0963">Cytoplasm</keyword>
<dbReference type="InterPro" id="IPR000719">
    <property type="entry name" value="Prot_kinase_dom"/>
</dbReference>
<dbReference type="EMBL" id="GL379792">
    <property type="protein sequence ID" value="EGT54304.1"/>
    <property type="molecule type" value="Genomic_DNA"/>
</dbReference>
<evidence type="ECO:0000256" key="5">
    <source>
        <dbReference type="ARBA" id="ARBA00022679"/>
    </source>
</evidence>
<dbReference type="Pfam" id="PF00017">
    <property type="entry name" value="SH2"/>
    <property type="match status" value="1"/>
</dbReference>
<dbReference type="OMA" id="PTWNGIA"/>
<dbReference type="InParanoid" id="G0MFB8"/>
<dbReference type="PROSITE" id="PS50011">
    <property type="entry name" value="PROTEIN_KINASE_DOM"/>
    <property type="match status" value="1"/>
</dbReference>
<evidence type="ECO:0000256" key="3">
    <source>
        <dbReference type="ARBA" id="ARBA00022475"/>
    </source>
</evidence>
<evidence type="ECO:0000256" key="12">
    <source>
        <dbReference type="ARBA" id="ARBA00051245"/>
    </source>
</evidence>
<dbReference type="InterPro" id="IPR000980">
    <property type="entry name" value="SH2"/>
</dbReference>
<keyword evidence="21" id="KW-1185">Reference proteome</keyword>
<reference evidence="21" key="1">
    <citation type="submission" date="2011-07" db="EMBL/GenBank/DDBJ databases">
        <authorList>
            <consortium name="Caenorhabditis brenneri Sequencing and Analysis Consortium"/>
            <person name="Wilson R.K."/>
        </authorList>
    </citation>
    <scope>NUCLEOTIDE SEQUENCE [LARGE SCALE GENOMIC DNA]</scope>
    <source>
        <strain evidence="21">PB2801</strain>
    </source>
</reference>
<dbReference type="FunFam" id="3.30.505.10:FF:000114">
    <property type="entry name" value="Tyrosine-protein kinase"/>
    <property type="match status" value="1"/>
</dbReference>
<dbReference type="eggNOG" id="KOG0194">
    <property type="taxonomic scope" value="Eukaryota"/>
</dbReference>
<protein>
    <recommendedName>
        <fullName evidence="16">Tyrosine-protein kinase</fullName>
        <ecNumber evidence="16">2.7.10.2</ecNumber>
    </recommendedName>
</protein>
<keyword evidence="6 15" id="KW-0547">Nucleotide-binding</keyword>
<feature type="compositionally biased region" description="Polar residues" evidence="17">
    <location>
        <begin position="42"/>
        <end position="51"/>
    </location>
</feature>
<dbReference type="SMART" id="SM00252">
    <property type="entry name" value="SH2"/>
    <property type="match status" value="1"/>
</dbReference>
<dbReference type="Pfam" id="PF07714">
    <property type="entry name" value="PK_Tyr_Ser-Thr"/>
    <property type="match status" value="1"/>
</dbReference>
<dbReference type="InterPro" id="IPR008266">
    <property type="entry name" value="Tyr_kinase_AS"/>
</dbReference>
<dbReference type="OrthoDB" id="346907at2759"/>
<dbReference type="SUPFAM" id="SSF55550">
    <property type="entry name" value="SH2 domain"/>
    <property type="match status" value="1"/>
</dbReference>
<keyword evidence="10" id="KW-0472">Membrane</keyword>
<dbReference type="Proteomes" id="UP000008068">
    <property type="component" value="Unassembled WGS sequence"/>
</dbReference>
<dbReference type="InterPro" id="IPR011009">
    <property type="entry name" value="Kinase-like_dom_sf"/>
</dbReference>
<dbReference type="InterPro" id="IPR017441">
    <property type="entry name" value="Protein_kinase_ATP_BS"/>
</dbReference>
<dbReference type="PRINTS" id="PR00109">
    <property type="entry name" value="TYRKINASE"/>
</dbReference>
<gene>
    <name evidence="20" type="ORF">CAEBREN_15330</name>
</gene>
<evidence type="ECO:0000256" key="4">
    <source>
        <dbReference type="ARBA" id="ARBA00022490"/>
    </source>
</evidence>
<dbReference type="InterPro" id="IPR001245">
    <property type="entry name" value="Ser-Thr/Tyr_kinase_cat_dom"/>
</dbReference>
<dbReference type="AlphaFoldDB" id="G0MFB8"/>
<dbReference type="CDD" id="cd10361">
    <property type="entry name" value="SH2_Fps_family"/>
    <property type="match status" value="1"/>
</dbReference>
<feature type="domain" description="Protein kinase" evidence="19">
    <location>
        <begin position="186"/>
        <end position="447"/>
    </location>
</feature>
<dbReference type="Gene3D" id="1.10.510.10">
    <property type="entry name" value="Transferase(Phosphotransferase) domain 1"/>
    <property type="match status" value="1"/>
</dbReference>
<evidence type="ECO:0000256" key="8">
    <source>
        <dbReference type="ARBA" id="ARBA00022840"/>
    </source>
</evidence>
<dbReference type="SMART" id="SM00219">
    <property type="entry name" value="TyrKc"/>
    <property type="match status" value="1"/>
</dbReference>
<dbReference type="FunFam" id="3.30.200.20:FF:000194">
    <property type="entry name" value="protein-tyrosine kinase 2-beta isoform X1"/>
    <property type="match status" value="1"/>
</dbReference>
<dbReference type="InterPro" id="IPR020635">
    <property type="entry name" value="Tyr_kinase_cat_dom"/>
</dbReference>
<comment type="catalytic activity">
    <reaction evidence="12 16">
        <text>L-tyrosyl-[protein] + ATP = O-phospho-L-tyrosyl-[protein] + ADP + H(+)</text>
        <dbReference type="Rhea" id="RHEA:10596"/>
        <dbReference type="Rhea" id="RHEA-COMP:10136"/>
        <dbReference type="Rhea" id="RHEA-COMP:20101"/>
        <dbReference type="ChEBI" id="CHEBI:15378"/>
        <dbReference type="ChEBI" id="CHEBI:30616"/>
        <dbReference type="ChEBI" id="CHEBI:46858"/>
        <dbReference type="ChEBI" id="CHEBI:61978"/>
        <dbReference type="ChEBI" id="CHEBI:456216"/>
        <dbReference type="EC" id="2.7.10.2"/>
    </reaction>
</comment>
<dbReference type="PROSITE" id="PS50001">
    <property type="entry name" value="SH2"/>
    <property type="match status" value="1"/>
</dbReference>
<feature type="domain" description="SH2" evidence="18">
    <location>
        <begin position="82"/>
        <end position="174"/>
    </location>
</feature>
<evidence type="ECO:0000256" key="2">
    <source>
        <dbReference type="ARBA" id="ARBA00004496"/>
    </source>
</evidence>
<evidence type="ECO:0000256" key="1">
    <source>
        <dbReference type="ARBA" id="ARBA00004202"/>
    </source>
</evidence>
<keyword evidence="11 16" id="KW-0829">Tyrosine-protein kinase</keyword>
<dbReference type="GO" id="GO:0005524">
    <property type="term" value="F:ATP binding"/>
    <property type="evidence" value="ECO:0007669"/>
    <property type="project" value="UniProtKB-UniRule"/>
</dbReference>
<dbReference type="GO" id="GO:0005886">
    <property type="term" value="C:plasma membrane"/>
    <property type="evidence" value="ECO:0007669"/>
    <property type="project" value="UniProtKB-SubCell"/>
</dbReference>
<keyword evidence="7 16" id="KW-0418">Kinase</keyword>
<keyword evidence="9 14" id="KW-0727">SH2 domain</keyword>
<dbReference type="FunCoup" id="G0MFB8">
    <property type="interactions" value="14"/>
</dbReference>